<reference evidence="2" key="1">
    <citation type="submission" date="2019-04" db="EMBL/GenBank/DDBJ databases">
        <title>Friends and foes A comparative genomics studyof 23 Aspergillus species from section Flavi.</title>
        <authorList>
            <consortium name="DOE Joint Genome Institute"/>
            <person name="Kjaerbolling I."/>
            <person name="Vesth T."/>
            <person name="Frisvad J.C."/>
            <person name="Nybo J.L."/>
            <person name="Theobald S."/>
            <person name="Kildgaard S."/>
            <person name="Isbrandt T."/>
            <person name="Kuo A."/>
            <person name="Sato A."/>
            <person name="Lyhne E.K."/>
            <person name="Kogle M.E."/>
            <person name="Wiebenga A."/>
            <person name="Kun R.S."/>
            <person name="Lubbers R.J."/>
            <person name="Makela M.R."/>
            <person name="Barry K."/>
            <person name="Chovatia M."/>
            <person name="Clum A."/>
            <person name="Daum C."/>
            <person name="Haridas S."/>
            <person name="He G."/>
            <person name="LaButti K."/>
            <person name="Lipzen A."/>
            <person name="Mondo S."/>
            <person name="Riley R."/>
            <person name="Salamov A."/>
            <person name="Simmons B.A."/>
            <person name="Magnuson J.K."/>
            <person name="Henrissat B."/>
            <person name="Mortensen U.H."/>
            <person name="Larsen T.O."/>
            <person name="Devries R.P."/>
            <person name="Grigoriev I.V."/>
            <person name="Machida M."/>
            <person name="Baker S.E."/>
            <person name="Andersen M.R."/>
        </authorList>
    </citation>
    <scope>NUCLEOTIDE SEQUENCE [LARGE SCALE GENOMIC DNA]</scope>
    <source>
        <strain evidence="2">IBT 14317</strain>
    </source>
</reference>
<protein>
    <submittedName>
        <fullName evidence="2">Uncharacterized protein</fullName>
    </submittedName>
</protein>
<feature type="signal peptide" evidence="1">
    <location>
        <begin position="1"/>
        <end position="20"/>
    </location>
</feature>
<dbReference type="AlphaFoldDB" id="A0A5N7C162"/>
<keyword evidence="1" id="KW-0732">Signal</keyword>
<evidence type="ECO:0000313" key="2">
    <source>
        <dbReference type="EMBL" id="KAE8387816.1"/>
    </source>
</evidence>
<proteinExistence type="predicted"/>
<evidence type="ECO:0000256" key="1">
    <source>
        <dbReference type="SAM" id="SignalP"/>
    </source>
</evidence>
<gene>
    <name evidence="2" type="ORF">BDV23DRAFT_160300</name>
</gene>
<name>A0A5N7C162_PETAA</name>
<sequence>MHLHISGAALVYITAHAVSGLSCIEDVNSLVQCTTCKVKLLLTSRHCKHTLSQLSKGCDSDSISFACGPGLDLDEAIKILKRWIFEITSCVYDCLKGITVLYEIYILDVGKVYC</sequence>
<organism evidence="2">
    <name type="scientific">Petromyces alliaceus</name>
    <name type="common">Aspergillus alliaceus</name>
    <dbReference type="NCBI Taxonomy" id="209559"/>
    <lineage>
        <taxon>Eukaryota</taxon>
        <taxon>Fungi</taxon>
        <taxon>Dikarya</taxon>
        <taxon>Ascomycota</taxon>
        <taxon>Pezizomycotina</taxon>
        <taxon>Eurotiomycetes</taxon>
        <taxon>Eurotiomycetidae</taxon>
        <taxon>Eurotiales</taxon>
        <taxon>Aspergillaceae</taxon>
        <taxon>Aspergillus</taxon>
        <taxon>Aspergillus subgen. Circumdati</taxon>
    </lineage>
</organism>
<feature type="chain" id="PRO_5024891257" evidence="1">
    <location>
        <begin position="21"/>
        <end position="114"/>
    </location>
</feature>
<dbReference type="Proteomes" id="UP000326877">
    <property type="component" value="Unassembled WGS sequence"/>
</dbReference>
<dbReference type="EMBL" id="ML735287">
    <property type="protein sequence ID" value="KAE8387816.1"/>
    <property type="molecule type" value="Genomic_DNA"/>
</dbReference>
<accession>A0A5N7C162</accession>